<accession>A0ABZ1F9U9</accession>
<evidence type="ECO:0000256" key="1">
    <source>
        <dbReference type="ARBA" id="ARBA00023125"/>
    </source>
</evidence>
<dbReference type="InterPro" id="IPR004107">
    <property type="entry name" value="Integrase_SAM-like_N"/>
</dbReference>
<organism evidence="3 4">
    <name type="scientific">Streptomyces decoyicus</name>
    <dbReference type="NCBI Taxonomy" id="249567"/>
    <lineage>
        <taxon>Bacteria</taxon>
        <taxon>Bacillati</taxon>
        <taxon>Actinomycetota</taxon>
        <taxon>Actinomycetes</taxon>
        <taxon>Kitasatosporales</taxon>
        <taxon>Streptomycetaceae</taxon>
        <taxon>Streptomyces</taxon>
    </lineage>
</organism>
<keyword evidence="1" id="KW-0238">DNA-binding</keyword>
<feature type="domain" description="Integrase SAM-like N-terminal" evidence="2">
    <location>
        <begin position="47"/>
        <end position="99"/>
    </location>
</feature>
<dbReference type="EMBL" id="CP109106">
    <property type="protein sequence ID" value="WSB67109.1"/>
    <property type="molecule type" value="Genomic_DNA"/>
</dbReference>
<evidence type="ECO:0000313" key="3">
    <source>
        <dbReference type="EMBL" id="WSB67109.1"/>
    </source>
</evidence>
<name>A0ABZ1F9U9_9ACTN</name>
<dbReference type="Gene3D" id="1.10.150.130">
    <property type="match status" value="1"/>
</dbReference>
<protein>
    <submittedName>
        <fullName evidence="3">Site-specific integrase</fullName>
    </submittedName>
</protein>
<sequence length="197" mass="21827">MLETGDSARDLASFVLPETGALAETGDPARPYVLFDSQGDVAVPVMAFFAELRACARPAATIRSYGMDLLRWWRFLSGWGISWNRATRVDARDFARWMQIAPKPVRVRWRRRASGEIQPIRSARSATSVPNPVTGRAAPGRLYSVSTRAHCETVLRSFYAFHLKEGTGRSSTRSVGAEQIRIGTCQVPTKVVEVDSP</sequence>
<dbReference type="InterPro" id="IPR010998">
    <property type="entry name" value="Integrase_recombinase_N"/>
</dbReference>
<gene>
    <name evidence="3" type="ORF">OG863_03490</name>
</gene>
<dbReference type="Proteomes" id="UP001344251">
    <property type="component" value="Chromosome"/>
</dbReference>
<evidence type="ECO:0000313" key="4">
    <source>
        <dbReference type="Proteomes" id="UP001344251"/>
    </source>
</evidence>
<keyword evidence="4" id="KW-1185">Reference proteome</keyword>
<dbReference type="Pfam" id="PF02899">
    <property type="entry name" value="Phage_int_SAM_1"/>
    <property type="match status" value="1"/>
</dbReference>
<dbReference type="RefSeq" id="WP_326616321.1">
    <property type="nucleotide sequence ID" value="NZ_CP109106.1"/>
</dbReference>
<reference evidence="3 4" key="1">
    <citation type="submission" date="2022-10" db="EMBL/GenBank/DDBJ databases">
        <title>The complete genomes of actinobacterial strains from the NBC collection.</title>
        <authorList>
            <person name="Joergensen T.S."/>
            <person name="Alvarez Arevalo M."/>
            <person name="Sterndorff E.B."/>
            <person name="Faurdal D."/>
            <person name="Vuksanovic O."/>
            <person name="Mourched A.-S."/>
            <person name="Charusanti P."/>
            <person name="Shaw S."/>
            <person name="Blin K."/>
            <person name="Weber T."/>
        </authorList>
    </citation>
    <scope>NUCLEOTIDE SEQUENCE [LARGE SCALE GENOMIC DNA]</scope>
    <source>
        <strain evidence="3 4">NBC 01774</strain>
    </source>
</reference>
<evidence type="ECO:0000259" key="2">
    <source>
        <dbReference type="Pfam" id="PF02899"/>
    </source>
</evidence>
<proteinExistence type="predicted"/>